<dbReference type="SUPFAM" id="SSF144232">
    <property type="entry name" value="HIT/MYND zinc finger-like"/>
    <property type="match status" value="1"/>
</dbReference>
<accession>A0AAV7FRM7</accession>
<keyword evidence="4" id="KW-1185">Reference proteome</keyword>
<dbReference type="PANTHER" id="PTHR24006:SF874">
    <property type="entry name" value="UBIQUITIN CARBOXYL-TERMINAL HYDROLASE 16"/>
    <property type="match status" value="1"/>
</dbReference>
<feature type="region of interest" description="Disordered" evidence="1">
    <location>
        <begin position="844"/>
        <end position="882"/>
    </location>
</feature>
<dbReference type="Gene3D" id="3.90.70.10">
    <property type="entry name" value="Cysteine proteinases"/>
    <property type="match status" value="1"/>
</dbReference>
<evidence type="ECO:0000259" key="2">
    <source>
        <dbReference type="PROSITE" id="PS50235"/>
    </source>
</evidence>
<dbReference type="InterPro" id="IPR028889">
    <property type="entry name" value="USP"/>
</dbReference>
<organism evidence="3 4">
    <name type="scientific">Dendrobium chrysotoxum</name>
    <name type="common">Orchid</name>
    <dbReference type="NCBI Taxonomy" id="161865"/>
    <lineage>
        <taxon>Eukaryota</taxon>
        <taxon>Viridiplantae</taxon>
        <taxon>Streptophyta</taxon>
        <taxon>Embryophyta</taxon>
        <taxon>Tracheophyta</taxon>
        <taxon>Spermatophyta</taxon>
        <taxon>Magnoliopsida</taxon>
        <taxon>Liliopsida</taxon>
        <taxon>Asparagales</taxon>
        <taxon>Orchidaceae</taxon>
        <taxon>Epidendroideae</taxon>
        <taxon>Malaxideae</taxon>
        <taxon>Dendrobiinae</taxon>
        <taxon>Dendrobium</taxon>
    </lineage>
</organism>
<comment type="caution">
    <text evidence="3">The sequence shown here is derived from an EMBL/GenBank/DDBJ whole genome shotgun (WGS) entry which is preliminary data.</text>
</comment>
<evidence type="ECO:0000313" key="4">
    <source>
        <dbReference type="Proteomes" id="UP000775213"/>
    </source>
</evidence>
<feature type="region of interest" description="Disordered" evidence="1">
    <location>
        <begin position="909"/>
        <end position="943"/>
    </location>
</feature>
<feature type="domain" description="USP" evidence="2">
    <location>
        <begin position="526"/>
        <end position="830"/>
    </location>
</feature>
<dbReference type="EMBL" id="JAGFBR010000017">
    <property type="protein sequence ID" value="KAH0452219.1"/>
    <property type="molecule type" value="Genomic_DNA"/>
</dbReference>
<dbReference type="GO" id="GO:0005634">
    <property type="term" value="C:nucleus"/>
    <property type="evidence" value="ECO:0007669"/>
    <property type="project" value="TreeGrafter"/>
</dbReference>
<evidence type="ECO:0000256" key="1">
    <source>
        <dbReference type="SAM" id="MobiDB-lite"/>
    </source>
</evidence>
<dbReference type="PROSITE" id="PS50235">
    <property type="entry name" value="USP_3"/>
    <property type="match status" value="1"/>
</dbReference>
<sequence length="1052" mass="116159">MPYWWDRGWGGAVLLVCFVLFPAIALVVRWKWRPADAKRAEIIRLVRFAAAEAERAEREAAVFASASDPPASVVIGGGAVMSNCAVCHSPTTSRCARCKVVNSGKCQIIHWRKGHRDECHPPPVDHFKGQPHFADLKGGQAERNDDHCSAYQNISIMDAGLAEETIIGESRPEIDGKLDDVESFETSFNKSVPSKSDLSSETYSQIGNVRQKSSASTSGKQFATSLIDSSASFDCTLARLGEIPHVASSNAALLEHNLDSIPTQVLIILESSRTFVGSEKATFMNEEAECKLNGPSNMKSSGSNRSLNVRLCQTNNNSRTTSLCSKTSDKFEILNFSENHNECQETAVEIVGSAGYNEFHTHNNNQTQLDAMLHSKGSLNVSNAKSFSSTASPVTLQPTATKDSSFEKSCSVTCGEKNKEQFKFLSSSFEDNLSPLAQGPTIVREGPHVVENDPPVSTKSLEVSNSLLNGKIFVGNGAKQISSSPLRHVQPGACNFGSLKYNYKMLFSYDLFIKLYNSDKVWLNPCGLINCAVMQMLRFSALLLLARLLHIFLKGSMLKHASPKKEWCFTCALESLLMEANHRKSPLSPVGIISHVHVIGSSFSQGREEDAHEFLRHAIDAMQSACLKEAGANAVAEFAQETTLIQLIFGGYLHSKIKCMRCKGKSERRERMMDLTVEIHGDIETLEVALARFTATEVMEGENKYKCGRCKSFEQAKKQLTILEAPNVLTIALKRYQSGKFGKLNKMVRFPEYLNLAPYMRGSDDKSPVYRLYAVVVHNDVMNAAFSGHYVCYVKNALGKWFKADDSVVKQVELQDVFSQGAYMLLYARCSPRAPSLLRKEIANKSRLKQNGDSHSSKARSSSNMSHPGLAITHRGKSQVSHSYDPKFGLHDLFDERLRHTKLDISSDTSSLFSCSDEGSSWSAGSTKDSATTEDFTESVNDEPGHINCNSAVRFSEDSDGFACSPNSNGKMDSPDLSPLDSRMDKWIGRGVQGGLQRSENLPFLYNSTKQCRNLTEQSSNRSETNWVSSSEIKPTVLLKRSSRDTTAQTFY</sequence>
<dbReference type="PANTHER" id="PTHR24006">
    <property type="entry name" value="UBIQUITIN CARBOXYL-TERMINAL HYDROLASE"/>
    <property type="match status" value="1"/>
</dbReference>
<dbReference type="GO" id="GO:0004843">
    <property type="term" value="F:cysteine-type deubiquitinase activity"/>
    <property type="evidence" value="ECO:0007669"/>
    <property type="project" value="InterPro"/>
</dbReference>
<dbReference type="SUPFAM" id="SSF54001">
    <property type="entry name" value="Cysteine proteinases"/>
    <property type="match status" value="1"/>
</dbReference>
<evidence type="ECO:0000313" key="3">
    <source>
        <dbReference type="EMBL" id="KAH0452219.1"/>
    </source>
</evidence>
<proteinExistence type="predicted"/>
<dbReference type="Proteomes" id="UP000775213">
    <property type="component" value="Unassembled WGS sequence"/>
</dbReference>
<feature type="compositionally biased region" description="Basic and acidic residues" evidence="1">
    <location>
        <begin position="844"/>
        <end position="856"/>
    </location>
</feature>
<dbReference type="InterPro" id="IPR050164">
    <property type="entry name" value="Peptidase_C19"/>
</dbReference>
<dbReference type="GO" id="GO:0005829">
    <property type="term" value="C:cytosol"/>
    <property type="evidence" value="ECO:0007669"/>
    <property type="project" value="TreeGrafter"/>
</dbReference>
<name>A0AAV7FRM7_DENCH</name>
<dbReference type="GO" id="GO:0016579">
    <property type="term" value="P:protein deubiquitination"/>
    <property type="evidence" value="ECO:0007669"/>
    <property type="project" value="InterPro"/>
</dbReference>
<dbReference type="InterPro" id="IPR038765">
    <property type="entry name" value="Papain-like_cys_pep_sf"/>
</dbReference>
<protein>
    <recommendedName>
        <fullName evidence="2">USP domain-containing protein</fullName>
    </recommendedName>
</protein>
<feature type="compositionally biased region" description="Polar residues" evidence="1">
    <location>
        <begin position="918"/>
        <end position="934"/>
    </location>
</feature>
<dbReference type="InterPro" id="IPR001394">
    <property type="entry name" value="Peptidase_C19_UCH"/>
</dbReference>
<reference evidence="3 4" key="1">
    <citation type="journal article" date="2021" name="Hortic Res">
        <title>Chromosome-scale assembly of the Dendrobium chrysotoxum genome enhances the understanding of orchid evolution.</title>
        <authorList>
            <person name="Zhang Y."/>
            <person name="Zhang G.Q."/>
            <person name="Zhang D."/>
            <person name="Liu X.D."/>
            <person name="Xu X.Y."/>
            <person name="Sun W.H."/>
            <person name="Yu X."/>
            <person name="Zhu X."/>
            <person name="Wang Z.W."/>
            <person name="Zhao X."/>
            <person name="Zhong W.Y."/>
            <person name="Chen H."/>
            <person name="Yin W.L."/>
            <person name="Huang T."/>
            <person name="Niu S.C."/>
            <person name="Liu Z.J."/>
        </authorList>
    </citation>
    <scope>NUCLEOTIDE SEQUENCE [LARGE SCALE GENOMIC DNA]</scope>
    <source>
        <strain evidence="3">Lindl</strain>
    </source>
</reference>
<feature type="compositionally biased region" description="Polar residues" evidence="1">
    <location>
        <begin position="857"/>
        <end position="866"/>
    </location>
</feature>
<dbReference type="AlphaFoldDB" id="A0AAV7FRM7"/>
<dbReference type="Pfam" id="PF00443">
    <property type="entry name" value="UCH"/>
    <property type="match status" value="1"/>
</dbReference>
<gene>
    <name evidence="3" type="ORF">IEQ34_019518</name>
</gene>